<feature type="domain" description="N-acetyltransferase" evidence="1">
    <location>
        <begin position="10"/>
        <end position="181"/>
    </location>
</feature>
<keyword evidence="3" id="KW-1185">Reference proteome</keyword>
<accession>A0A8J8MKX3</accession>
<evidence type="ECO:0000313" key="3">
    <source>
        <dbReference type="Proteomes" id="UP000683246"/>
    </source>
</evidence>
<gene>
    <name evidence="2" type="ORF">HZI73_14410</name>
</gene>
<protein>
    <submittedName>
        <fullName evidence="2">GNAT family N-acetyltransferase</fullName>
    </submittedName>
</protein>
<dbReference type="InterPro" id="IPR051531">
    <property type="entry name" value="N-acetyltransferase"/>
</dbReference>
<dbReference type="KEGG" id="vpy:HZI73_14410"/>
<dbReference type="GO" id="GO:0016747">
    <property type="term" value="F:acyltransferase activity, transferring groups other than amino-acyl groups"/>
    <property type="evidence" value="ECO:0007669"/>
    <property type="project" value="InterPro"/>
</dbReference>
<sequence>MGISIKTERLILRQFVLEDVAALHRICHQPHILKWMPDWACTINKRKEWIKWVDKQYEQATKETARVMLAVTLESTGELIGMVGIGNKEEVENEIEIAYFMSDEFCHQGYMGEAVDALVDWTFKTLDLDYLMAIVELDNHPSQKVIEKCCFTKVDRRMILNSGDTEEKPFYYYRRYNPMAD</sequence>
<proteinExistence type="predicted"/>
<dbReference type="SUPFAM" id="SSF55729">
    <property type="entry name" value="Acyl-CoA N-acyltransferases (Nat)"/>
    <property type="match status" value="1"/>
</dbReference>
<dbReference type="EMBL" id="CP058649">
    <property type="protein sequence ID" value="QUI23406.1"/>
    <property type="molecule type" value="Genomic_DNA"/>
</dbReference>
<dbReference type="PANTHER" id="PTHR43792">
    <property type="entry name" value="GNAT FAMILY, PUTATIVE (AFU_ORTHOLOGUE AFUA_3G00765)-RELATED-RELATED"/>
    <property type="match status" value="1"/>
</dbReference>
<name>A0A8J8MKX3_9FIRM</name>
<dbReference type="InterPro" id="IPR016181">
    <property type="entry name" value="Acyl_CoA_acyltransferase"/>
</dbReference>
<dbReference type="Proteomes" id="UP000683246">
    <property type="component" value="Chromosome"/>
</dbReference>
<dbReference type="Gene3D" id="3.40.630.30">
    <property type="match status" value="1"/>
</dbReference>
<reference evidence="2" key="1">
    <citation type="submission" date="2020-07" db="EMBL/GenBank/DDBJ databases">
        <title>Vallitalea pronyensis genome.</title>
        <authorList>
            <person name="Postec A."/>
        </authorList>
    </citation>
    <scope>NUCLEOTIDE SEQUENCE</scope>
    <source>
        <strain evidence="2">FatNI3</strain>
    </source>
</reference>
<dbReference type="Pfam" id="PF13302">
    <property type="entry name" value="Acetyltransf_3"/>
    <property type="match status" value="1"/>
</dbReference>
<dbReference type="PANTHER" id="PTHR43792:SF1">
    <property type="entry name" value="N-ACETYLTRANSFERASE DOMAIN-CONTAINING PROTEIN"/>
    <property type="match status" value="1"/>
</dbReference>
<organism evidence="2 3">
    <name type="scientific">Vallitalea pronyensis</name>
    <dbReference type="NCBI Taxonomy" id="1348613"/>
    <lineage>
        <taxon>Bacteria</taxon>
        <taxon>Bacillati</taxon>
        <taxon>Bacillota</taxon>
        <taxon>Clostridia</taxon>
        <taxon>Lachnospirales</taxon>
        <taxon>Vallitaleaceae</taxon>
        <taxon>Vallitalea</taxon>
    </lineage>
</organism>
<dbReference type="AlphaFoldDB" id="A0A8J8MKX3"/>
<evidence type="ECO:0000259" key="1">
    <source>
        <dbReference type="PROSITE" id="PS51186"/>
    </source>
</evidence>
<dbReference type="InterPro" id="IPR000182">
    <property type="entry name" value="GNAT_dom"/>
</dbReference>
<dbReference type="PROSITE" id="PS51186">
    <property type="entry name" value="GNAT"/>
    <property type="match status" value="1"/>
</dbReference>
<dbReference type="RefSeq" id="WP_212694090.1">
    <property type="nucleotide sequence ID" value="NZ_CP058649.1"/>
</dbReference>
<evidence type="ECO:0000313" key="2">
    <source>
        <dbReference type="EMBL" id="QUI23406.1"/>
    </source>
</evidence>